<protein>
    <recommendedName>
        <fullName evidence="6">Mutator family transposase</fullName>
    </recommendedName>
</protein>
<evidence type="ECO:0000256" key="4">
    <source>
        <dbReference type="ARBA" id="ARBA00023125"/>
    </source>
</evidence>
<feature type="compositionally biased region" description="Polar residues" evidence="7">
    <location>
        <begin position="111"/>
        <end position="122"/>
    </location>
</feature>
<dbReference type="GO" id="GO:0004803">
    <property type="term" value="F:transposase activity"/>
    <property type="evidence" value="ECO:0007669"/>
    <property type="project" value="UniProtKB-UniRule"/>
</dbReference>
<dbReference type="GO" id="GO:0006313">
    <property type="term" value="P:DNA transposition"/>
    <property type="evidence" value="ECO:0007669"/>
    <property type="project" value="UniProtKB-UniRule"/>
</dbReference>
<keyword evidence="4 6" id="KW-0238">DNA-binding</keyword>
<evidence type="ECO:0000256" key="5">
    <source>
        <dbReference type="ARBA" id="ARBA00023172"/>
    </source>
</evidence>
<dbReference type="InterPro" id="IPR001207">
    <property type="entry name" value="Transposase_mutator"/>
</dbReference>
<dbReference type="PANTHER" id="PTHR33217:SF8">
    <property type="entry name" value="MUTATOR FAMILY TRANSPOSASE"/>
    <property type="match status" value="1"/>
</dbReference>
<evidence type="ECO:0000256" key="7">
    <source>
        <dbReference type="SAM" id="MobiDB-lite"/>
    </source>
</evidence>
<evidence type="ECO:0000256" key="3">
    <source>
        <dbReference type="ARBA" id="ARBA00022578"/>
    </source>
</evidence>
<reference evidence="8 9" key="1">
    <citation type="submission" date="2020-12" db="EMBL/GenBank/DDBJ databases">
        <title>Complete genome sequence of Mycobacterium heckeshornense JCM 15655T, closely related to a pathogenic non-tuberculous mycobacterial species Mycobacterium xenopi.</title>
        <authorList>
            <person name="Yoshida M."/>
            <person name="Fukano H."/>
            <person name="Asakura T."/>
            <person name="Suzuki M."/>
            <person name="Hoshino Y."/>
        </authorList>
    </citation>
    <scope>NUCLEOTIDE SEQUENCE [LARGE SCALE GENOMIC DNA]</scope>
    <source>
        <strain evidence="8 9">JCM 15655</strain>
    </source>
</reference>
<name>A0A7R7YQY1_9MYCO</name>
<dbReference type="PANTHER" id="PTHR33217">
    <property type="entry name" value="TRANSPOSASE FOR INSERTION SEQUENCE ELEMENT IS1081"/>
    <property type="match status" value="1"/>
</dbReference>
<dbReference type="Pfam" id="PF00872">
    <property type="entry name" value="Transposase_mut"/>
    <property type="match status" value="1"/>
</dbReference>
<gene>
    <name evidence="8" type="ORF">MHEC_13240</name>
</gene>
<keyword evidence="5 6" id="KW-0233">DNA recombination</keyword>
<feature type="region of interest" description="Disordered" evidence="7">
    <location>
        <begin position="65"/>
        <end position="122"/>
    </location>
</feature>
<evidence type="ECO:0000313" key="8">
    <source>
        <dbReference type="EMBL" id="BCO34891.1"/>
    </source>
</evidence>
<keyword evidence="9" id="KW-1185">Reference proteome</keyword>
<dbReference type="GO" id="GO:0003677">
    <property type="term" value="F:DNA binding"/>
    <property type="evidence" value="ECO:0007669"/>
    <property type="project" value="UniProtKB-UniRule"/>
</dbReference>
<keyword evidence="6" id="KW-0814">Transposable element</keyword>
<dbReference type="EMBL" id="AP024237">
    <property type="protein sequence ID" value="BCO34891.1"/>
    <property type="molecule type" value="Genomic_DNA"/>
</dbReference>
<evidence type="ECO:0000256" key="6">
    <source>
        <dbReference type="RuleBase" id="RU365089"/>
    </source>
</evidence>
<comment type="similarity">
    <text evidence="2 6">Belongs to the transposase mutator family.</text>
</comment>
<accession>A0A7R7YQY1</accession>
<keyword evidence="3 6" id="KW-0815">Transposition</keyword>
<evidence type="ECO:0000313" key="9">
    <source>
        <dbReference type="Proteomes" id="UP000595446"/>
    </source>
</evidence>
<comment type="function">
    <text evidence="1 6">Required for the transposition of the insertion element.</text>
</comment>
<evidence type="ECO:0000256" key="1">
    <source>
        <dbReference type="ARBA" id="ARBA00002190"/>
    </source>
</evidence>
<proteinExistence type="inferred from homology"/>
<dbReference type="Proteomes" id="UP000595446">
    <property type="component" value="Chromosome"/>
</dbReference>
<organism evidence="8 9">
    <name type="scientific">Mycobacterium heckeshornense</name>
    <dbReference type="NCBI Taxonomy" id="110505"/>
    <lineage>
        <taxon>Bacteria</taxon>
        <taxon>Bacillati</taxon>
        <taxon>Actinomycetota</taxon>
        <taxon>Actinomycetes</taxon>
        <taxon>Mycobacteriales</taxon>
        <taxon>Mycobacteriaceae</taxon>
        <taxon>Mycobacterium</taxon>
    </lineage>
</organism>
<dbReference type="AlphaFoldDB" id="A0A7R7YQY1"/>
<evidence type="ECO:0000256" key="2">
    <source>
        <dbReference type="ARBA" id="ARBA00010961"/>
    </source>
</evidence>
<sequence>MTKLMESAGKEKSAARRLAETFSAETLDSLIKDAVKSGTPIDGADGLLTELTKAVLERALQTEMTHHLGYESGDPAGRGSGNSRNGSSPKTVTTVNGPVDIAVPRDRNGTFEGSSILTGQSA</sequence>